<name>A0A426Y4K5_ENSVE</name>
<dbReference type="EMBL" id="AMZH03015019">
    <property type="protein sequence ID" value="RRT46695.1"/>
    <property type="molecule type" value="Genomic_DNA"/>
</dbReference>
<feature type="transmembrane region" description="Helical" evidence="1">
    <location>
        <begin position="45"/>
        <end position="61"/>
    </location>
</feature>
<reference evidence="2 3" key="1">
    <citation type="journal article" date="2014" name="Agronomy (Basel)">
        <title>A Draft Genome Sequence for Ensete ventricosum, the Drought-Tolerant Tree Against Hunger.</title>
        <authorList>
            <person name="Harrison J."/>
            <person name="Moore K.A."/>
            <person name="Paszkiewicz K."/>
            <person name="Jones T."/>
            <person name="Grant M."/>
            <person name="Ambacheew D."/>
            <person name="Muzemil S."/>
            <person name="Studholme D.J."/>
        </authorList>
    </citation>
    <scope>NUCLEOTIDE SEQUENCE [LARGE SCALE GENOMIC DNA]</scope>
</reference>
<protein>
    <submittedName>
        <fullName evidence="2">Uncharacterized protein</fullName>
    </submittedName>
</protein>
<gene>
    <name evidence="2" type="ORF">B296_00031931</name>
</gene>
<evidence type="ECO:0000313" key="2">
    <source>
        <dbReference type="EMBL" id="RRT46695.1"/>
    </source>
</evidence>
<proteinExistence type="predicted"/>
<comment type="caution">
    <text evidence="2">The sequence shown here is derived from an EMBL/GenBank/DDBJ whole genome shotgun (WGS) entry which is preliminary data.</text>
</comment>
<evidence type="ECO:0000313" key="3">
    <source>
        <dbReference type="Proteomes" id="UP000287651"/>
    </source>
</evidence>
<evidence type="ECO:0000256" key="1">
    <source>
        <dbReference type="SAM" id="Phobius"/>
    </source>
</evidence>
<dbReference type="AlphaFoldDB" id="A0A426Y4K5"/>
<sequence>MESVDNIVVEDDRNHEDELRQDEPNIKQKSELYSFKRKQSLEARYVYGFIFFITNLLAWFLRDYGHKVLHSFLCEVARVGAG</sequence>
<accession>A0A426Y4K5</accession>
<organism evidence="2 3">
    <name type="scientific">Ensete ventricosum</name>
    <name type="common">Abyssinian banana</name>
    <name type="synonym">Musa ensete</name>
    <dbReference type="NCBI Taxonomy" id="4639"/>
    <lineage>
        <taxon>Eukaryota</taxon>
        <taxon>Viridiplantae</taxon>
        <taxon>Streptophyta</taxon>
        <taxon>Embryophyta</taxon>
        <taxon>Tracheophyta</taxon>
        <taxon>Spermatophyta</taxon>
        <taxon>Magnoliopsida</taxon>
        <taxon>Liliopsida</taxon>
        <taxon>Zingiberales</taxon>
        <taxon>Musaceae</taxon>
        <taxon>Ensete</taxon>
    </lineage>
</organism>
<keyword evidence="1" id="KW-0472">Membrane</keyword>
<keyword evidence="1" id="KW-1133">Transmembrane helix</keyword>
<dbReference type="Proteomes" id="UP000287651">
    <property type="component" value="Unassembled WGS sequence"/>
</dbReference>
<keyword evidence="1" id="KW-0812">Transmembrane</keyword>